<evidence type="ECO:0000313" key="3">
    <source>
        <dbReference type="Proteomes" id="UP000500857"/>
    </source>
</evidence>
<name>A0A6H1TXI5_9CYAN</name>
<keyword evidence="1" id="KW-0812">Transmembrane</keyword>
<evidence type="ECO:0008006" key="4">
    <source>
        <dbReference type="Google" id="ProtNLM"/>
    </source>
</evidence>
<dbReference type="EMBL" id="CP051167">
    <property type="protein sequence ID" value="QIZ70640.1"/>
    <property type="molecule type" value="Genomic_DNA"/>
</dbReference>
<dbReference type="RefSeq" id="WP_168568795.1">
    <property type="nucleotide sequence ID" value="NZ_CP051167.1"/>
</dbReference>
<keyword evidence="1" id="KW-1133">Transmembrane helix</keyword>
<dbReference type="Proteomes" id="UP000500857">
    <property type="component" value="Chromosome"/>
</dbReference>
<reference evidence="2 3" key="1">
    <citation type="submission" date="2020-04" db="EMBL/GenBank/DDBJ databases">
        <authorList>
            <person name="Basu S."/>
            <person name="Maruthanayagam V."/>
            <person name="Chakraborty S."/>
            <person name="Pramanik A."/>
            <person name="Mukherjee J."/>
            <person name="Brink B."/>
        </authorList>
    </citation>
    <scope>NUCLEOTIDE SEQUENCE [LARGE SCALE GENOMIC DNA]</scope>
    <source>
        <strain evidence="2 3">AP17</strain>
    </source>
</reference>
<evidence type="ECO:0000313" key="2">
    <source>
        <dbReference type="EMBL" id="QIZ70640.1"/>
    </source>
</evidence>
<keyword evidence="3" id="KW-1185">Reference proteome</keyword>
<organism evidence="2 3">
    <name type="scientific">Oxynema aestuarii AP17</name>
    <dbReference type="NCBI Taxonomy" id="2064643"/>
    <lineage>
        <taxon>Bacteria</taxon>
        <taxon>Bacillati</taxon>
        <taxon>Cyanobacteriota</taxon>
        <taxon>Cyanophyceae</taxon>
        <taxon>Oscillatoriophycideae</taxon>
        <taxon>Oscillatoriales</taxon>
        <taxon>Oscillatoriaceae</taxon>
        <taxon>Oxynema</taxon>
        <taxon>Oxynema aestuarii</taxon>
    </lineage>
</organism>
<feature type="transmembrane region" description="Helical" evidence="1">
    <location>
        <begin position="66"/>
        <end position="86"/>
    </location>
</feature>
<proteinExistence type="predicted"/>
<sequence length="183" mass="20498">MRLLICPGIHDPQLTRQFLDDLTGDERWSDRHLECLVFPAWDYPAYSALHILHFLDRETARNDDRAIAWIAFSAGVVGAIGAAWGWQALGGTVKAAIALDGWGVPLYGNFPIYRLSHDRFTHWSSALLGPGRASFYADPAVDHLQLWRSPATVAGYAVENDDCTAKERRTTALDFLLEILLEF</sequence>
<dbReference type="KEGG" id="oxy:HCG48_08660"/>
<keyword evidence="1" id="KW-0472">Membrane</keyword>
<dbReference type="AlphaFoldDB" id="A0A6H1TXI5"/>
<protein>
    <recommendedName>
        <fullName evidence="4">Alpha/beta hydrolase</fullName>
    </recommendedName>
</protein>
<evidence type="ECO:0000256" key="1">
    <source>
        <dbReference type="SAM" id="Phobius"/>
    </source>
</evidence>
<accession>A0A6H1TXI5</accession>
<gene>
    <name evidence="2" type="ORF">HCG48_08660</name>
</gene>